<dbReference type="SUPFAM" id="SSF53448">
    <property type="entry name" value="Nucleotide-diphospho-sugar transferases"/>
    <property type="match status" value="1"/>
</dbReference>
<keyword evidence="7" id="KW-1185">Reference proteome</keyword>
<comment type="similarity">
    <text evidence="5">Belongs to the KdsB family.</text>
</comment>
<gene>
    <name evidence="5 6" type="primary">kdsB</name>
    <name evidence="6" type="ORF">GM661_01910</name>
</gene>
<dbReference type="InterPro" id="IPR029044">
    <property type="entry name" value="Nucleotide-diphossugar_trans"/>
</dbReference>
<dbReference type="EC" id="2.7.7.38" evidence="5"/>
<dbReference type="CDD" id="cd02517">
    <property type="entry name" value="CMP-KDO-Synthetase"/>
    <property type="match status" value="1"/>
</dbReference>
<dbReference type="GO" id="GO:0008690">
    <property type="term" value="F:3-deoxy-manno-octulosonate cytidylyltransferase activity"/>
    <property type="evidence" value="ECO:0007669"/>
    <property type="project" value="UniProtKB-UniRule"/>
</dbReference>
<dbReference type="NCBIfam" id="NF009905">
    <property type="entry name" value="PRK13368.1"/>
    <property type="match status" value="1"/>
</dbReference>
<comment type="catalytic activity">
    <reaction evidence="5">
        <text>3-deoxy-alpha-D-manno-oct-2-ulosonate + CTP = CMP-3-deoxy-beta-D-manno-octulosonate + diphosphate</text>
        <dbReference type="Rhea" id="RHEA:23448"/>
        <dbReference type="ChEBI" id="CHEBI:33019"/>
        <dbReference type="ChEBI" id="CHEBI:37563"/>
        <dbReference type="ChEBI" id="CHEBI:85986"/>
        <dbReference type="ChEBI" id="CHEBI:85987"/>
        <dbReference type="EC" id="2.7.7.38"/>
    </reaction>
</comment>
<dbReference type="HAMAP" id="MF_00057">
    <property type="entry name" value="KdsB"/>
    <property type="match status" value="1"/>
</dbReference>
<dbReference type="PANTHER" id="PTHR42866:SF2">
    <property type="entry name" value="3-DEOXY-MANNO-OCTULOSONATE CYTIDYLYLTRANSFERASE, MITOCHONDRIAL"/>
    <property type="match status" value="1"/>
</dbReference>
<dbReference type="PANTHER" id="PTHR42866">
    <property type="entry name" value="3-DEOXY-MANNO-OCTULOSONATE CYTIDYLYLTRANSFERASE"/>
    <property type="match status" value="1"/>
</dbReference>
<dbReference type="AlphaFoldDB" id="A0A8A7K9P6"/>
<comment type="subcellular location">
    <subcellularLocation>
        <location evidence="5">Cytoplasm</location>
    </subcellularLocation>
    <subcellularLocation>
        <location evidence="1">Membrane</location>
    </subcellularLocation>
</comment>
<dbReference type="Pfam" id="PF02348">
    <property type="entry name" value="CTP_transf_3"/>
    <property type="match status" value="1"/>
</dbReference>
<dbReference type="EMBL" id="CP046640">
    <property type="protein sequence ID" value="QTL96815.1"/>
    <property type="molecule type" value="Genomic_DNA"/>
</dbReference>
<evidence type="ECO:0000256" key="4">
    <source>
        <dbReference type="ARBA" id="ARBA00022985"/>
    </source>
</evidence>
<name>A0A8A7K9P6_9FIRM</name>
<dbReference type="InterPro" id="IPR003329">
    <property type="entry name" value="Cytidylyl_trans"/>
</dbReference>
<dbReference type="InterPro" id="IPR004528">
    <property type="entry name" value="KdsB"/>
</dbReference>
<evidence type="ECO:0000256" key="1">
    <source>
        <dbReference type="ARBA" id="ARBA00004370"/>
    </source>
</evidence>
<dbReference type="NCBIfam" id="NF003952">
    <property type="entry name" value="PRK05450.1-5"/>
    <property type="match status" value="1"/>
</dbReference>
<dbReference type="GO" id="GO:0005829">
    <property type="term" value="C:cytosol"/>
    <property type="evidence" value="ECO:0007669"/>
    <property type="project" value="TreeGrafter"/>
</dbReference>
<keyword evidence="3 5" id="KW-0548">Nucleotidyltransferase</keyword>
<evidence type="ECO:0000256" key="5">
    <source>
        <dbReference type="HAMAP-Rule" id="MF_00057"/>
    </source>
</evidence>
<keyword evidence="5" id="KW-0963">Cytoplasm</keyword>
<protein>
    <recommendedName>
        <fullName evidence="5">3-deoxy-manno-octulosonate cytidylyltransferase</fullName>
        <ecNumber evidence="5">2.7.7.38</ecNumber>
    </recommendedName>
    <alternativeName>
        <fullName evidence="5">CMP-2-keto-3-deoxyoctulosonic acid synthase</fullName>
        <shortName evidence="5">CKS</shortName>
        <shortName evidence="5">CMP-KDO synthase</shortName>
    </alternativeName>
</protein>
<evidence type="ECO:0000313" key="7">
    <source>
        <dbReference type="Proteomes" id="UP000665020"/>
    </source>
</evidence>
<keyword evidence="2 5" id="KW-0808">Transferase</keyword>
<evidence type="ECO:0000256" key="3">
    <source>
        <dbReference type="ARBA" id="ARBA00022695"/>
    </source>
</evidence>
<dbReference type="Proteomes" id="UP000665020">
    <property type="component" value="Chromosome"/>
</dbReference>
<organism evidence="6 7">
    <name type="scientific">Iocasia fonsfrigidae</name>
    <dbReference type="NCBI Taxonomy" id="2682810"/>
    <lineage>
        <taxon>Bacteria</taxon>
        <taxon>Bacillati</taxon>
        <taxon>Bacillota</taxon>
        <taxon>Clostridia</taxon>
        <taxon>Halanaerobiales</taxon>
        <taxon>Halanaerobiaceae</taxon>
        <taxon>Iocasia</taxon>
    </lineage>
</organism>
<evidence type="ECO:0000313" key="6">
    <source>
        <dbReference type="EMBL" id="QTL96815.1"/>
    </source>
</evidence>
<dbReference type="Gene3D" id="3.90.550.10">
    <property type="entry name" value="Spore Coat Polysaccharide Biosynthesis Protein SpsA, Chain A"/>
    <property type="match status" value="1"/>
</dbReference>
<sequence length="242" mass="27471">MKIIAVIPARYSSSRFPGKALIDIKGKSMIQRVYDRVKLLGELLIDIIVATDDERIYNEVKNFGGKPVMTPSDCQSGTDRIAFVAKDLSCDLIVNVQGDEPLLEPEMVRAAVRPFLEDNSLEMSTVKKEITAREEIDNPNIVKVITDLKGDALYFSRYPVPYQRNEAAKYYKHIGLYVYKRDFLLKYTSLEPAPLEKSESLEQLRALENGYRIRVVETEYNSIGVDVPDDLDKVVSIIEGEE</sequence>
<accession>A0A8A7K9P6</accession>
<proteinExistence type="inferred from homology"/>
<keyword evidence="4 5" id="KW-0448">Lipopolysaccharide biosynthesis</keyword>
<dbReference type="GO" id="GO:0016020">
    <property type="term" value="C:membrane"/>
    <property type="evidence" value="ECO:0007669"/>
    <property type="project" value="UniProtKB-SubCell"/>
</dbReference>
<dbReference type="KEGG" id="ifn:GM661_01910"/>
<dbReference type="UniPathway" id="UPA00358">
    <property type="reaction ID" value="UER00476"/>
</dbReference>
<dbReference type="FunFam" id="3.90.550.10:FF:000011">
    <property type="entry name" value="3-deoxy-manno-octulosonate cytidylyltransferase"/>
    <property type="match status" value="1"/>
</dbReference>
<evidence type="ECO:0000256" key="2">
    <source>
        <dbReference type="ARBA" id="ARBA00022679"/>
    </source>
</evidence>
<dbReference type="NCBIfam" id="TIGR00466">
    <property type="entry name" value="kdsB"/>
    <property type="match status" value="1"/>
</dbReference>
<reference evidence="6" key="1">
    <citation type="submission" date="2019-12" db="EMBL/GenBank/DDBJ databases">
        <authorList>
            <person name="zhang j."/>
            <person name="sun C.M."/>
        </authorList>
    </citation>
    <scope>NUCLEOTIDE SEQUENCE</scope>
    <source>
        <strain evidence="6">NS-1</strain>
    </source>
</reference>
<dbReference type="RefSeq" id="WP_230868502.1">
    <property type="nucleotide sequence ID" value="NZ_CP046640.1"/>
</dbReference>
<comment type="function">
    <text evidence="5">Activates KDO (a required 8-carbon sugar) for incorporation into bacterial lipopolysaccharide in Gram-negative bacteria.</text>
</comment>
<dbReference type="NCBIfam" id="NF003950">
    <property type="entry name" value="PRK05450.1-3"/>
    <property type="match status" value="1"/>
</dbReference>
<dbReference type="GO" id="GO:0033468">
    <property type="term" value="P:CMP-keto-3-deoxy-D-manno-octulosonic acid biosynthetic process"/>
    <property type="evidence" value="ECO:0007669"/>
    <property type="project" value="UniProtKB-UniRule"/>
</dbReference>
<dbReference type="GO" id="GO:0009103">
    <property type="term" value="P:lipopolysaccharide biosynthetic process"/>
    <property type="evidence" value="ECO:0007669"/>
    <property type="project" value="UniProtKB-UniRule"/>
</dbReference>
<comment type="pathway">
    <text evidence="5">Nucleotide-sugar biosynthesis; CMP-3-deoxy-D-manno-octulosonate biosynthesis; CMP-3-deoxy-D-manno-octulosonate from 3-deoxy-D-manno-octulosonate and CTP: step 1/1.</text>
</comment>